<evidence type="ECO:0000256" key="1">
    <source>
        <dbReference type="SAM" id="MobiDB-lite"/>
    </source>
</evidence>
<feature type="chain" id="PRO_5041327471" evidence="2">
    <location>
        <begin position="20"/>
        <end position="184"/>
    </location>
</feature>
<dbReference type="EMBL" id="JAUKUD010000002">
    <property type="protein sequence ID" value="KAK0752370.1"/>
    <property type="molecule type" value="Genomic_DNA"/>
</dbReference>
<keyword evidence="2" id="KW-0732">Signal</keyword>
<feature type="compositionally biased region" description="Low complexity" evidence="1">
    <location>
        <begin position="107"/>
        <end position="146"/>
    </location>
</feature>
<comment type="caution">
    <text evidence="3">The sequence shown here is derived from an EMBL/GenBank/DDBJ whole genome shotgun (WGS) entry which is preliminary data.</text>
</comment>
<sequence>MTPLRSSLFAILAAVAIQATSPPSLDSFDHAALLARQAPGTPQFDCHSNCGNVIAGARVTGHCTNETWIASYDACIGCAQEFDIWKHYGNGVTAAAKPCNLAPTPSPSGGAAASTTLGSSSTAAPPSTTASPTRTEAASTPTGAGAATSLTVTAGAPASPVYGTPGGSLLGSLLAGVLGFAAAL</sequence>
<evidence type="ECO:0000313" key="3">
    <source>
        <dbReference type="EMBL" id="KAK0752370.1"/>
    </source>
</evidence>
<feature type="signal peptide" evidence="2">
    <location>
        <begin position="1"/>
        <end position="19"/>
    </location>
</feature>
<proteinExistence type="predicted"/>
<gene>
    <name evidence="3" type="ORF">B0T18DRAFT_404679</name>
</gene>
<feature type="region of interest" description="Disordered" evidence="1">
    <location>
        <begin position="104"/>
        <end position="146"/>
    </location>
</feature>
<accession>A0AA40KAX3</accession>
<evidence type="ECO:0000256" key="2">
    <source>
        <dbReference type="SAM" id="SignalP"/>
    </source>
</evidence>
<evidence type="ECO:0000313" key="4">
    <source>
        <dbReference type="Proteomes" id="UP001172155"/>
    </source>
</evidence>
<dbReference type="Proteomes" id="UP001172155">
    <property type="component" value="Unassembled WGS sequence"/>
</dbReference>
<name>A0AA40KAX3_9PEZI</name>
<keyword evidence="4" id="KW-1185">Reference proteome</keyword>
<dbReference type="AlphaFoldDB" id="A0AA40KAX3"/>
<reference evidence="3" key="1">
    <citation type="submission" date="2023-06" db="EMBL/GenBank/DDBJ databases">
        <title>Genome-scale phylogeny and comparative genomics of the fungal order Sordariales.</title>
        <authorList>
            <consortium name="Lawrence Berkeley National Laboratory"/>
            <person name="Hensen N."/>
            <person name="Bonometti L."/>
            <person name="Westerberg I."/>
            <person name="Brannstrom I.O."/>
            <person name="Guillou S."/>
            <person name="Cros-Aarteil S."/>
            <person name="Calhoun S."/>
            <person name="Haridas S."/>
            <person name="Kuo A."/>
            <person name="Mondo S."/>
            <person name="Pangilinan J."/>
            <person name="Riley R."/>
            <person name="LaButti K."/>
            <person name="Andreopoulos B."/>
            <person name="Lipzen A."/>
            <person name="Chen C."/>
            <person name="Yanf M."/>
            <person name="Daum C."/>
            <person name="Ng V."/>
            <person name="Clum A."/>
            <person name="Steindorff A."/>
            <person name="Ohm R."/>
            <person name="Martin F."/>
            <person name="Silar P."/>
            <person name="Natvig D."/>
            <person name="Lalanne C."/>
            <person name="Gautier V."/>
            <person name="Ament-velasquez S.L."/>
            <person name="Kruys A."/>
            <person name="Hutchinson M.I."/>
            <person name="Powell A.J."/>
            <person name="Barry K."/>
            <person name="Miller A.N."/>
            <person name="Grigoriev I.V."/>
            <person name="Debuchy R."/>
            <person name="Gladieux P."/>
            <person name="Thoren M.H."/>
            <person name="Johannesson H."/>
        </authorList>
    </citation>
    <scope>NUCLEOTIDE SEQUENCE</scope>
    <source>
        <strain evidence="3">SMH3187-1</strain>
    </source>
</reference>
<protein>
    <submittedName>
        <fullName evidence="3">Uncharacterized protein</fullName>
    </submittedName>
</protein>
<organism evidence="3 4">
    <name type="scientific">Schizothecium vesticola</name>
    <dbReference type="NCBI Taxonomy" id="314040"/>
    <lineage>
        <taxon>Eukaryota</taxon>
        <taxon>Fungi</taxon>
        <taxon>Dikarya</taxon>
        <taxon>Ascomycota</taxon>
        <taxon>Pezizomycotina</taxon>
        <taxon>Sordariomycetes</taxon>
        <taxon>Sordariomycetidae</taxon>
        <taxon>Sordariales</taxon>
        <taxon>Schizotheciaceae</taxon>
        <taxon>Schizothecium</taxon>
    </lineage>
</organism>